<reference evidence="3" key="1">
    <citation type="journal article" date="2019" name="Int. J. Syst. Evol. Microbiol.">
        <title>The Global Catalogue of Microorganisms (GCM) 10K type strain sequencing project: providing services to taxonomists for standard genome sequencing and annotation.</title>
        <authorList>
            <consortium name="The Broad Institute Genomics Platform"/>
            <consortium name="The Broad Institute Genome Sequencing Center for Infectious Disease"/>
            <person name="Wu L."/>
            <person name="Ma J."/>
        </authorList>
    </citation>
    <scope>NUCLEOTIDE SEQUENCE [LARGE SCALE GENOMIC DNA]</scope>
    <source>
        <strain evidence="3">JCM 14193</strain>
    </source>
</reference>
<dbReference type="Proteomes" id="UP001500740">
    <property type="component" value="Unassembled WGS sequence"/>
</dbReference>
<dbReference type="Pfam" id="PF13302">
    <property type="entry name" value="Acetyltransf_3"/>
    <property type="match status" value="1"/>
</dbReference>
<evidence type="ECO:0000313" key="3">
    <source>
        <dbReference type="Proteomes" id="UP001500740"/>
    </source>
</evidence>
<comment type="caution">
    <text evidence="2">The sequence shown here is derived from an EMBL/GenBank/DDBJ whole genome shotgun (WGS) entry which is preliminary data.</text>
</comment>
<evidence type="ECO:0000313" key="2">
    <source>
        <dbReference type="EMBL" id="GAA0468785.1"/>
    </source>
</evidence>
<dbReference type="InterPro" id="IPR051908">
    <property type="entry name" value="Ribosomal_N-acetyltransferase"/>
</dbReference>
<dbReference type="Gene3D" id="3.40.630.30">
    <property type="match status" value="1"/>
</dbReference>
<proteinExistence type="predicted"/>
<organism evidence="2 3">
    <name type="scientific">Alkalibacillus silvisoli</name>
    <dbReference type="NCBI Taxonomy" id="392823"/>
    <lineage>
        <taxon>Bacteria</taxon>
        <taxon>Bacillati</taxon>
        <taxon>Bacillota</taxon>
        <taxon>Bacilli</taxon>
        <taxon>Bacillales</taxon>
        <taxon>Bacillaceae</taxon>
        <taxon>Alkalibacillus</taxon>
    </lineage>
</organism>
<gene>
    <name evidence="2" type="ORF">GCM10008935_25810</name>
</gene>
<dbReference type="RefSeq" id="WP_343784189.1">
    <property type="nucleotide sequence ID" value="NZ_BAAACZ010000024.1"/>
</dbReference>
<protein>
    <submittedName>
        <fullName evidence="2">GNAT family protein</fullName>
    </submittedName>
</protein>
<evidence type="ECO:0000259" key="1">
    <source>
        <dbReference type="PROSITE" id="PS51186"/>
    </source>
</evidence>
<feature type="domain" description="N-acetyltransferase" evidence="1">
    <location>
        <begin position="10"/>
        <end position="176"/>
    </location>
</feature>
<name>A0ABN1A6J5_9BACI</name>
<dbReference type="PROSITE" id="PS51186">
    <property type="entry name" value="GNAT"/>
    <property type="match status" value="1"/>
</dbReference>
<dbReference type="PANTHER" id="PTHR43441:SF12">
    <property type="entry name" value="RIBOSOMAL N-ACETYLTRANSFERASE YDAF-RELATED"/>
    <property type="match status" value="1"/>
</dbReference>
<keyword evidence="3" id="KW-1185">Reference proteome</keyword>
<accession>A0ABN1A6J5</accession>
<dbReference type="SUPFAM" id="SSF55729">
    <property type="entry name" value="Acyl-CoA N-acyltransferases (Nat)"/>
    <property type="match status" value="1"/>
</dbReference>
<dbReference type="EMBL" id="BAAACZ010000024">
    <property type="protein sequence ID" value="GAA0468785.1"/>
    <property type="molecule type" value="Genomic_DNA"/>
</dbReference>
<sequence length="185" mass="21306">MFTYNIDEELYLRLVDIGDRDAVYKLTDEGRGYLREWLNWVDGTQKPEDTTEFINMSKKNYADSSGLNAVIVFNEQVVGIAGYNLLDWNNYIAHIGYWLGEGYQGNGIMTRVSKALTDYAFDHLNMNKVEIRAAKGNVKSRAIPERLGYIEEGVIRSAERLYGDYVDHVVYGMLAWEWNKHGTRS</sequence>
<dbReference type="InterPro" id="IPR000182">
    <property type="entry name" value="GNAT_dom"/>
</dbReference>
<dbReference type="InterPro" id="IPR016181">
    <property type="entry name" value="Acyl_CoA_acyltransferase"/>
</dbReference>
<dbReference type="PANTHER" id="PTHR43441">
    <property type="entry name" value="RIBOSOMAL-PROTEIN-SERINE ACETYLTRANSFERASE"/>
    <property type="match status" value="1"/>
</dbReference>